<keyword evidence="3" id="KW-1185">Reference proteome</keyword>
<evidence type="ECO:0000313" key="2">
    <source>
        <dbReference type="EMBL" id="MDO6414387.1"/>
    </source>
</evidence>
<dbReference type="RefSeq" id="WP_303541517.1">
    <property type="nucleotide sequence ID" value="NZ_JAUOTP010000003.1"/>
</dbReference>
<dbReference type="InterPro" id="IPR045794">
    <property type="entry name" value="Trypco1"/>
</dbReference>
<name>A0ABT8Y8T5_9SPHN</name>
<accession>A0ABT8Y8T5</accession>
<organism evidence="2 3">
    <name type="scientific">Sphingomonas natans</name>
    <dbReference type="NCBI Taxonomy" id="3063330"/>
    <lineage>
        <taxon>Bacteria</taxon>
        <taxon>Pseudomonadati</taxon>
        <taxon>Pseudomonadota</taxon>
        <taxon>Alphaproteobacteria</taxon>
        <taxon>Sphingomonadales</taxon>
        <taxon>Sphingomonadaceae</taxon>
        <taxon>Sphingomonas</taxon>
    </lineage>
</organism>
<reference evidence="2" key="1">
    <citation type="submission" date="2023-07" db="EMBL/GenBank/DDBJ databases">
        <authorList>
            <person name="Kim M."/>
        </authorList>
    </citation>
    <scope>NUCLEOTIDE SEQUENCE</scope>
    <source>
        <strain evidence="2">BIUV-7</strain>
    </source>
</reference>
<sequence length="109" mass="11257">MSLIATYIAPDGYPVEIEVDPTIVAEGYSVANADSFAARRLGELGSSLKPVLSMIDTLVAGFRQSVGNAPDIQVAVGLKFGIEGNIVVAKGTTEGNVSVVLKYPSVSAT</sequence>
<dbReference type="Proteomes" id="UP001169764">
    <property type="component" value="Unassembled WGS sequence"/>
</dbReference>
<feature type="domain" description="Trypsin-co-occurring" evidence="1">
    <location>
        <begin position="10"/>
        <end position="103"/>
    </location>
</feature>
<evidence type="ECO:0000313" key="3">
    <source>
        <dbReference type="Proteomes" id="UP001169764"/>
    </source>
</evidence>
<evidence type="ECO:0000259" key="1">
    <source>
        <dbReference type="Pfam" id="PF19493"/>
    </source>
</evidence>
<protein>
    <submittedName>
        <fullName evidence="2">CU044_2847 family protein</fullName>
    </submittedName>
</protein>
<gene>
    <name evidence="2" type="ORF">Q4F19_08340</name>
</gene>
<dbReference type="Pfam" id="PF19493">
    <property type="entry name" value="Trypco1"/>
    <property type="match status" value="1"/>
</dbReference>
<dbReference type="EMBL" id="JAUOTP010000003">
    <property type="protein sequence ID" value="MDO6414387.1"/>
    <property type="molecule type" value="Genomic_DNA"/>
</dbReference>
<dbReference type="NCBIfam" id="NF041216">
    <property type="entry name" value="CU044_2847_fam"/>
    <property type="match status" value="1"/>
</dbReference>
<comment type="caution">
    <text evidence="2">The sequence shown here is derived from an EMBL/GenBank/DDBJ whole genome shotgun (WGS) entry which is preliminary data.</text>
</comment>
<proteinExistence type="predicted"/>